<name>A0A923PTT7_9BACT</name>
<accession>A0A923PTT7</accession>
<comment type="caution">
    <text evidence="2">The sequence shown here is derived from an EMBL/GenBank/DDBJ whole genome shotgun (WGS) entry which is preliminary data.</text>
</comment>
<proteinExistence type="predicted"/>
<feature type="transmembrane region" description="Helical" evidence="1">
    <location>
        <begin position="12"/>
        <end position="32"/>
    </location>
</feature>
<keyword evidence="3" id="KW-1185">Reference proteome</keyword>
<protein>
    <submittedName>
        <fullName evidence="2">Uncharacterized protein</fullName>
    </submittedName>
</protein>
<gene>
    <name evidence="2" type="ORF">H9S92_21170</name>
</gene>
<evidence type="ECO:0000313" key="2">
    <source>
        <dbReference type="EMBL" id="MBC6996697.1"/>
    </source>
</evidence>
<keyword evidence="1" id="KW-1133">Transmembrane helix</keyword>
<dbReference type="AlphaFoldDB" id="A0A923PTT7"/>
<reference evidence="2" key="1">
    <citation type="submission" date="2020-08" db="EMBL/GenBank/DDBJ databases">
        <title>Lewinella bacteria from marine environments.</title>
        <authorList>
            <person name="Zhong Y."/>
        </authorList>
    </citation>
    <scope>NUCLEOTIDE SEQUENCE</scope>
    <source>
        <strain evidence="2">KCTC 42187</strain>
    </source>
</reference>
<keyword evidence="1" id="KW-0472">Membrane</keyword>
<evidence type="ECO:0000256" key="1">
    <source>
        <dbReference type="SAM" id="Phobius"/>
    </source>
</evidence>
<dbReference type="EMBL" id="JACSIT010000154">
    <property type="protein sequence ID" value="MBC6996697.1"/>
    <property type="molecule type" value="Genomic_DNA"/>
</dbReference>
<sequence length="59" mass="6373">MSEIKSSGTKGYVVMGAAIALLLFVFLVVYIYKANNSGVPESPEYYGQLLLDTVEAQLA</sequence>
<dbReference type="Proteomes" id="UP000650081">
    <property type="component" value="Unassembled WGS sequence"/>
</dbReference>
<dbReference type="RefSeq" id="WP_187468706.1">
    <property type="nucleotide sequence ID" value="NZ_JACSIT010000154.1"/>
</dbReference>
<evidence type="ECO:0000313" key="3">
    <source>
        <dbReference type="Proteomes" id="UP000650081"/>
    </source>
</evidence>
<keyword evidence="1" id="KW-0812">Transmembrane</keyword>
<organism evidence="2 3">
    <name type="scientific">Neolewinella lacunae</name>
    <dbReference type="NCBI Taxonomy" id="1517758"/>
    <lineage>
        <taxon>Bacteria</taxon>
        <taxon>Pseudomonadati</taxon>
        <taxon>Bacteroidota</taxon>
        <taxon>Saprospiria</taxon>
        <taxon>Saprospirales</taxon>
        <taxon>Lewinellaceae</taxon>
        <taxon>Neolewinella</taxon>
    </lineage>
</organism>